<evidence type="ECO:0000313" key="2">
    <source>
        <dbReference type="Proteomes" id="UP000288096"/>
    </source>
</evidence>
<dbReference type="InterPro" id="IPR007476">
    <property type="entry name" value="RdgC"/>
</dbReference>
<evidence type="ECO:0000313" key="1">
    <source>
        <dbReference type="EMBL" id="GBC63387.1"/>
    </source>
</evidence>
<keyword evidence="1" id="KW-0269">Exonuclease</keyword>
<reference evidence="2" key="1">
    <citation type="submission" date="2017-11" db="EMBL/GenBank/DDBJ databases">
        <authorList>
            <person name="Watanabe M."/>
            <person name="Kojima H."/>
        </authorList>
    </citation>
    <scope>NUCLEOTIDE SEQUENCE [LARGE SCALE GENOMIC DNA]</scope>
    <source>
        <strain evidence="2">Tokyo 01</strain>
    </source>
</reference>
<keyword evidence="1" id="KW-0540">Nuclease</keyword>
<dbReference type="OrthoDB" id="9793997at2"/>
<dbReference type="EMBL" id="BEXT01000001">
    <property type="protein sequence ID" value="GBC63387.1"/>
    <property type="molecule type" value="Genomic_DNA"/>
</dbReference>
<keyword evidence="2" id="KW-1185">Reference proteome</keyword>
<proteinExistence type="predicted"/>
<dbReference type="RefSeq" id="WP_124330458.1">
    <property type="nucleotide sequence ID" value="NZ_BEXT01000001.1"/>
</dbReference>
<protein>
    <submittedName>
        <fullName evidence="1">Exonuclease</fullName>
    </submittedName>
</protein>
<dbReference type="Proteomes" id="UP000288096">
    <property type="component" value="Unassembled WGS sequence"/>
</dbReference>
<dbReference type="GO" id="GO:0006310">
    <property type="term" value="P:DNA recombination"/>
    <property type="evidence" value="ECO:0007669"/>
    <property type="project" value="InterPro"/>
</dbReference>
<dbReference type="Pfam" id="PF04381">
    <property type="entry name" value="RdgC"/>
    <property type="match status" value="1"/>
</dbReference>
<name>A0A401G2D3_9BACT</name>
<comment type="caution">
    <text evidence="1">The sequence shown here is derived from an EMBL/GenBank/DDBJ whole genome shotgun (WGS) entry which is preliminary data.</text>
</comment>
<keyword evidence="1" id="KW-0378">Hydrolase</keyword>
<dbReference type="AlphaFoldDB" id="A0A401G2D3"/>
<accession>A0A401G2D3</accession>
<sequence length="204" mass="23279">MGLLSSTVSVTRYKVNGELEEPVLETIAEGLKKNVIQEIEEDVSEKSVGWTSFENHFRPDFEGSSFVIGTHMVFCLRIDKKSIPSKIIKKHCAIETARKLAETGRENLTRSEKQAIKEHVTNVLSLRIPATPSIYELLWHYEDKSLWFFSNQKAANEELETLFSKSFKMTLVRLFPYTMGELTAGLSEIERDALSKLSPTSFRE</sequence>
<reference evidence="2" key="2">
    <citation type="submission" date="2019-01" db="EMBL/GenBank/DDBJ databases">
        <title>Genome sequence of Desulfonema ishimotonii strain Tokyo 01.</title>
        <authorList>
            <person name="Fukui M."/>
        </authorList>
    </citation>
    <scope>NUCLEOTIDE SEQUENCE [LARGE SCALE GENOMIC DNA]</scope>
    <source>
        <strain evidence="2">Tokyo 01</strain>
    </source>
</reference>
<dbReference type="GO" id="GO:0004527">
    <property type="term" value="F:exonuclease activity"/>
    <property type="evidence" value="ECO:0007669"/>
    <property type="project" value="UniProtKB-KW"/>
</dbReference>
<organism evidence="1 2">
    <name type="scientific">Desulfonema ishimotonii</name>
    <dbReference type="NCBI Taxonomy" id="45657"/>
    <lineage>
        <taxon>Bacteria</taxon>
        <taxon>Pseudomonadati</taxon>
        <taxon>Thermodesulfobacteriota</taxon>
        <taxon>Desulfobacteria</taxon>
        <taxon>Desulfobacterales</taxon>
        <taxon>Desulfococcaceae</taxon>
        <taxon>Desulfonema</taxon>
    </lineage>
</organism>
<gene>
    <name evidence="1" type="ORF">DENIS_4381</name>
</gene>